<name>A0A2S6EWZ7_LEGPN</name>
<evidence type="ECO:0000313" key="2">
    <source>
        <dbReference type="EMBL" id="PPK29708.1"/>
    </source>
</evidence>
<protein>
    <submittedName>
        <fullName evidence="2">SDR family NAD(P)-dependent oxidoreductase</fullName>
    </submittedName>
</protein>
<evidence type="ECO:0000256" key="1">
    <source>
        <dbReference type="ARBA" id="ARBA00023027"/>
    </source>
</evidence>
<keyword evidence="1" id="KW-0520">NAD</keyword>
<comment type="caution">
    <text evidence="2">The sequence shown here is derived from an EMBL/GenBank/DDBJ whole genome shotgun (WGS) entry which is preliminary data.</text>
</comment>
<dbReference type="InterPro" id="IPR036291">
    <property type="entry name" value="NAD(P)-bd_dom_sf"/>
</dbReference>
<gene>
    <name evidence="2" type="ORF">C3928_11570</name>
</gene>
<dbReference type="CDD" id="cd05266">
    <property type="entry name" value="SDR_a4"/>
    <property type="match status" value="1"/>
</dbReference>
<accession>A0A2S6EWZ7</accession>
<dbReference type="PANTHER" id="PTHR43574">
    <property type="entry name" value="EPIMERASE-RELATED"/>
    <property type="match status" value="1"/>
</dbReference>
<organism evidence="2 3">
    <name type="scientific">Legionella pneumophila</name>
    <dbReference type="NCBI Taxonomy" id="446"/>
    <lineage>
        <taxon>Bacteria</taxon>
        <taxon>Pseudomonadati</taxon>
        <taxon>Pseudomonadota</taxon>
        <taxon>Gammaproteobacteria</taxon>
        <taxon>Legionellales</taxon>
        <taxon>Legionellaceae</taxon>
        <taxon>Legionella</taxon>
    </lineage>
</organism>
<proteinExistence type="predicted"/>
<dbReference type="Proteomes" id="UP000239239">
    <property type="component" value="Unassembled WGS sequence"/>
</dbReference>
<reference evidence="2 3" key="1">
    <citation type="submission" date="2018-02" db="EMBL/GenBank/DDBJ databases">
        <title>Draft genome sequences of four Legionella pneumophila clinical strains isolated in Ontario.</title>
        <authorList>
            <person name="Fortuna A."/>
            <person name="Ramnarine R."/>
            <person name="Li A."/>
            <person name="Frantz C."/>
            <person name="Mallo G."/>
        </authorList>
    </citation>
    <scope>NUCLEOTIDE SEQUENCE [LARGE SCALE GENOMIC DNA]</scope>
    <source>
        <strain evidence="2 3">LG61</strain>
    </source>
</reference>
<dbReference type="SUPFAM" id="SSF51735">
    <property type="entry name" value="NAD(P)-binding Rossmann-fold domains"/>
    <property type="match status" value="1"/>
</dbReference>
<dbReference type="RefSeq" id="WP_027227309.1">
    <property type="nucleotide sequence ID" value="NZ_CP017601.1"/>
</dbReference>
<dbReference type="Gene3D" id="3.40.50.720">
    <property type="entry name" value="NAD(P)-binding Rossmann-like Domain"/>
    <property type="match status" value="1"/>
</dbReference>
<evidence type="ECO:0000313" key="3">
    <source>
        <dbReference type="Proteomes" id="UP000239239"/>
    </source>
</evidence>
<dbReference type="OrthoDB" id="9808276at2"/>
<sequence length="280" mass="32177">MHHLILGYGYCGYYLAQELLEHHQQVTVVSRQLKKELELSKLHHIPHDLEYPFYWNEPNSIIYYLIPPPSQGTCDTFLKQFLNQSTLNAKKIIYFGSSGVYGNHQGAWVDELSTCLIDSPRQQRRWDAEQQWLAYCQQHNKELSLLRIAGIYGPNRIPVDAAKSKIPIIKSTEAPFTNHIFVRDLVLIAYLLGQKQTPFTVYNIADGNPTHMGELQQAVARVLGIESAPYESFDQAWEKASPMKREFMQASKRLKIDLLKTALGEDVQFTCMYDAIKQSL</sequence>
<dbReference type="EMBL" id="PQWY01000016">
    <property type="protein sequence ID" value="PPK29708.1"/>
    <property type="molecule type" value="Genomic_DNA"/>
</dbReference>
<dbReference type="AlphaFoldDB" id="A0A2S6EWZ7"/>